<organism evidence="4 5">
    <name type="scientific">Suillus luteus UH-Slu-Lm8-n1</name>
    <dbReference type="NCBI Taxonomy" id="930992"/>
    <lineage>
        <taxon>Eukaryota</taxon>
        <taxon>Fungi</taxon>
        <taxon>Dikarya</taxon>
        <taxon>Basidiomycota</taxon>
        <taxon>Agaricomycotina</taxon>
        <taxon>Agaricomycetes</taxon>
        <taxon>Agaricomycetidae</taxon>
        <taxon>Boletales</taxon>
        <taxon>Suillineae</taxon>
        <taxon>Suillaceae</taxon>
        <taxon>Suillus</taxon>
    </lineage>
</organism>
<dbReference type="AlphaFoldDB" id="A0A0D0ASZ1"/>
<dbReference type="InterPro" id="IPR032675">
    <property type="entry name" value="LRR_dom_sf"/>
</dbReference>
<feature type="region of interest" description="Disordered" evidence="3">
    <location>
        <begin position="730"/>
        <end position="770"/>
    </location>
</feature>
<evidence type="ECO:0000313" key="5">
    <source>
        <dbReference type="Proteomes" id="UP000054485"/>
    </source>
</evidence>
<protein>
    <recommendedName>
        <fullName evidence="6">RAM signaling network component</fullName>
    </recommendedName>
</protein>
<feature type="region of interest" description="Disordered" evidence="3">
    <location>
        <begin position="248"/>
        <end position="349"/>
    </location>
</feature>
<sequence length="973" mass="106153">MSVSDADRAAGRTSPFLVTSRHGASSPLLSASLTEEHIAEALRQSSDNGATLDLTHRNLTDVGEDGAKHLATMGRNDSLDDESSVFRIALGYNRLATLPTAFALLSRLRYLNLQNNSFTSFPDVLTVMPSLEILDISRNKIKRLPGQSGSLINLRVFCLSRNKITRIPGYFIDFCELDVLKVDHNPIEWPPKYVMETTDGGREWITFMQKWMRNNSRPRLDVKQPSVDSFLSANAALDNSIEDQIQSWSHTQEDSDPSVTPHARSFSIDTNFPPLPGPTKSTSPRSDRPPPLRLGMLPPFKVPPRSKTIGSYLPTPAESVSSTDDDSTAVHGRNASFTGSARDRRPALFGKKSLPDLRAVNVSDGVNKQAIGGASKGILAPDLLSQDEFSMPSPLSHRQDSSSSSDGSSHFQSRKAYAQTPPTSASPTSGDVPRPVPEVERHAYFKRLSALPTTAMINNLSSSLRSLVECARSLFFAVSQVYQALSHYITYTNDRQLSSVLKKVTDPAYTYMMQLNGALDRFDAICKKATPPPSLCRALVESSRDTAAMFGKAIAMMSLQLNILASKDDDRYMRSLVLIFYGAMAEISSAWQSMVPHIEAIKPHLSDRRRHHVVRPQPIPNPSPELPPSSAPPSYSPFNAPPPHGIPIARSRPTQSLGRARTTRRHAGSFSSKDVEIGKSLPSYDLPVPFGAVVNTPMTTLRAGQRHPALPLSASTSSLTPSLMNSSMPWTSLLSGQHSRQASQTSLTTSAAPSPPHVPARRPTLDIPPSRTLVDNDALDAMEVAVEAAPAVWEMLKEIVDNLSEGAEEFRNTLLKAKSTTERLRTNINAMRCGDPGADRKGLREDAHVFVKIVVKLSNLVKTHGTSHAVFSDLLGKMLALTNATQEFVMLLHVSSFSPSTTPRPYSPMTAILAPSTAGLISEDGRLGANLSRCRSSTQPKTLKLFGHITAPRSALPNQSFNIPRMRDTSDEG</sequence>
<evidence type="ECO:0000256" key="3">
    <source>
        <dbReference type="SAM" id="MobiDB-lite"/>
    </source>
</evidence>
<evidence type="ECO:0008006" key="6">
    <source>
        <dbReference type="Google" id="ProtNLM"/>
    </source>
</evidence>
<keyword evidence="5" id="KW-1185">Reference proteome</keyword>
<dbReference type="Proteomes" id="UP000054485">
    <property type="component" value="Unassembled WGS sequence"/>
</dbReference>
<dbReference type="PROSITE" id="PS51450">
    <property type="entry name" value="LRR"/>
    <property type="match status" value="2"/>
</dbReference>
<feature type="compositionally biased region" description="Basic and acidic residues" evidence="3">
    <location>
        <begin position="1"/>
        <end position="10"/>
    </location>
</feature>
<dbReference type="EMBL" id="KN835454">
    <property type="protein sequence ID" value="KIK37392.1"/>
    <property type="molecule type" value="Genomic_DNA"/>
</dbReference>
<dbReference type="Pfam" id="PF10428">
    <property type="entry name" value="SOG2"/>
    <property type="match status" value="1"/>
</dbReference>
<dbReference type="GO" id="GO:0005737">
    <property type="term" value="C:cytoplasm"/>
    <property type="evidence" value="ECO:0007669"/>
    <property type="project" value="TreeGrafter"/>
</dbReference>
<reference evidence="5" key="2">
    <citation type="submission" date="2015-01" db="EMBL/GenBank/DDBJ databases">
        <title>Evolutionary Origins and Diversification of the Mycorrhizal Mutualists.</title>
        <authorList>
            <consortium name="DOE Joint Genome Institute"/>
            <consortium name="Mycorrhizal Genomics Consortium"/>
            <person name="Kohler A."/>
            <person name="Kuo A."/>
            <person name="Nagy L.G."/>
            <person name="Floudas D."/>
            <person name="Copeland A."/>
            <person name="Barry K.W."/>
            <person name="Cichocki N."/>
            <person name="Veneault-Fourrey C."/>
            <person name="LaButti K."/>
            <person name="Lindquist E.A."/>
            <person name="Lipzen A."/>
            <person name="Lundell T."/>
            <person name="Morin E."/>
            <person name="Murat C."/>
            <person name="Riley R."/>
            <person name="Ohm R."/>
            <person name="Sun H."/>
            <person name="Tunlid A."/>
            <person name="Henrissat B."/>
            <person name="Grigoriev I.V."/>
            <person name="Hibbett D.S."/>
            <person name="Martin F."/>
        </authorList>
    </citation>
    <scope>NUCLEOTIDE SEQUENCE [LARGE SCALE GENOMIC DNA]</scope>
    <source>
        <strain evidence="5">UH-Slu-Lm8-n1</strain>
    </source>
</reference>
<gene>
    <name evidence="4" type="ORF">CY34DRAFT_810384</name>
</gene>
<dbReference type="InterPro" id="IPR001611">
    <property type="entry name" value="Leu-rich_rpt"/>
</dbReference>
<dbReference type="Pfam" id="PF13855">
    <property type="entry name" value="LRR_8"/>
    <property type="match status" value="1"/>
</dbReference>
<feature type="compositionally biased region" description="Low complexity" evidence="3">
    <location>
        <begin position="392"/>
        <end position="411"/>
    </location>
</feature>
<dbReference type="HOGENOM" id="CLU_006272_0_0_1"/>
<feature type="region of interest" description="Disordered" evidence="3">
    <location>
        <begin position="387"/>
        <end position="436"/>
    </location>
</feature>
<feature type="compositionally biased region" description="Polar residues" evidence="3">
    <location>
        <begin position="420"/>
        <end position="429"/>
    </location>
</feature>
<evidence type="ECO:0000313" key="4">
    <source>
        <dbReference type="EMBL" id="KIK37392.1"/>
    </source>
</evidence>
<keyword evidence="1" id="KW-0433">Leucine-rich repeat</keyword>
<accession>A0A0D0ASZ1</accession>
<evidence type="ECO:0000256" key="1">
    <source>
        <dbReference type="ARBA" id="ARBA00022614"/>
    </source>
</evidence>
<evidence type="ECO:0000256" key="2">
    <source>
        <dbReference type="ARBA" id="ARBA00022737"/>
    </source>
</evidence>
<dbReference type="SMART" id="SM00369">
    <property type="entry name" value="LRR_TYP"/>
    <property type="match status" value="3"/>
</dbReference>
<dbReference type="InParanoid" id="A0A0D0ASZ1"/>
<dbReference type="InterPro" id="IPR050216">
    <property type="entry name" value="LRR_domain-containing"/>
</dbReference>
<feature type="compositionally biased region" description="Polar residues" evidence="3">
    <location>
        <begin position="730"/>
        <end position="752"/>
    </location>
</feature>
<dbReference type="SUPFAM" id="SSF52075">
    <property type="entry name" value="Outer arm dynein light chain 1"/>
    <property type="match status" value="1"/>
</dbReference>
<feature type="compositionally biased region" description="Pro residues" evidence="3">
    <location>
        <begin position="617"/>
        <end position="645"/>
    </location>
</feature>
<dbReference type="STRING" id="930992.A0A0D0ASZ1"/>
<proteinExistence type="predicted"/>
<feature type="region of interest" description="Disordered" evidence="3">
    <location>
        <begin position="1"/>
        <end position="21"/>
    </location>
</feature>
<name>A0A0D0ASZ1_9AGAM</name>
<keyword evidence="2" id="KW-0677">Repeat</keyword>
<reference evidence="4 5" key="1">
    <citation type="submission" date="2014-04" db="EMBL/GenBank/DDBJ databases">
        <authorList>
            <consortium name="DOE Joint Genome Institute"/>
            <person name="Kuo A."/>
            <person name="Ruytinx J."/>
            <person name="Rineau F."/>
            <person name="Colpaert J."/>
            <person name="Kohler A."/>
            <person name="Nagy L.G."/>
            <person name="Floudas D."/>
            <person name="Copeland A."/>
            <person name="Barry K.W."/>
            <person name="Cichocki N."/>
            <person name="Veneault-Fourrey C."/>
            <person name="LaButti K."/>
            <person name="Lindquist E.A."/>
            <person name="Lipzen A."/>
            <person name="Lundell T."/>
            <person name="Morin E."/>
            <person name="Murat C."/>
            <person name="Sun H."/>
            <person name="Tunlid A."/>
            <person name="Henrissat B."/>
            <person name="Grigoriev I.V."/>
            <person name="Hibbett D.S."/>
            <person name="Martin F."/>
            <person name="Nordberg H.P."/>
            <person name="Cantor M.N."/>
            <person name="Hua S.X."/>
        </authorList>
    </citation>
    <scope>NUCLEOTIDE SEQUENCE [LARGE SCALE GENOMIC DNA]</scope>
    <source>
        <strain evidence="4 5">UH-Slu-Lm8-n1</strain>
    </source>
</reference>
<dbReference type="PANTHER" id="PTHR48051">
    <property type="match status" value="1"/>
</dbReference>
<dbReference type="InterPro" id="IPR003591">
    <property type="entry name" value="Leu-rich_rpt_typical-subtyp"/>
</dbReference>
<dbReference type="Pfam" id="PF00560">
    <property type="entry name" value="LRR_1"/>
    <property type="match status" value="1"/>
</dbReference>
<dbReference type="InterPro" id="IPR019487">
    <property type="entry name" value="RAM_signalling_pathway_SOG2"/>
</dbReference>
<dbReference type="PANTHER" id="PTHR48051:SF1">
    <property type="entry name" value="RAS SUPPRESSOR PROTEIN 1"/>
    <property type="match status" value="1"/>
</dbReference>
<dbReference type="OrthoDB" id="1394818at2759"/>
<dbReference type="Gene3D" id="3.80.10.10">
    <property type="entry name" value="Ribonuclease Inhibitor"/>
    <property type="match status" value="1"/>
</dbReference>
<feature type="region of interest" description="Disordered" evidence="3">
    <location>
        <begin position="614"/>
        <end position="671"/>
    </location>
</feature>